<keyword evidence="3" id="KW-1185">Reference proteome</keyword>
<dbReference type="WBParaSite" id="DME_0000899601-mRNA-1">
    <property type="protein sequence ID" value="DME_0000899601-mRNA-1"/>
    <property type="gene ID" value="DME_0000899601"/>
</dbReference>
<dbReference type="STRING" id="318479.A0A0N4UMC8"/>
<evidence type="ECO:0000313" key="1">
    <source>
        <dbReference type="EMBL" id="VDN52826.1"/>
    </source>
</evidence>
<evidence type="ECO:0000313" key="4">
    <source>
        <dbReference type="WBParaSite" id="DME_0000899601-mRNA-1"/>
    </source>
</evidence>
<sequence length="145" mass="16816">MMRISKCHFGNPCRLCKCFILYTDRDKGTSLNPYGIVAEPYEITEDRCLALCLSDKRCKTVVYGLVGGRNIFACEFYENDDTMDFIYVPFVNSYIPRKGECDTSCKHFILSKMIYFSHILKLGSILLMAYARQFKLSKRSLQQIQ</sequence>
<reference evidence="4" key="1">
    <citation type="submission" date="2017-02" db="UniProtKB">
        <authorList>
            <consortium name="WormBaseParasite"/>
        </authorList>
    </citation>
    <scope>IDENTIFICATION</scope>
</reference>
<evidence type="ECO:0000313" key="2">
    <source>
        <dbReference type="Proteomes" id="UP000038040"/>
    </source>
</evidence>
<name>A0A0N4UMC8_DRAME</name>
<protein>
    <submittedName>
        <fullName evidence="4">Apple domain-containing protein</fullName>
    </submittedName>
</protein>
<accession>A0A0N4UMC8</accession>
<proteinExistence type="predicted"/>
<dbReference type="AlphaFoldDB" id="A0A0N4UMC8"/>
<evidence type="ECO:0000313" key="3">
    <source>
        <dbReference type="Proteomes" id="UP000274756"/>
    </source>
</evidence>
<dbReference type="EMBL" id="UYYG01000081">
    <property type="protein sequence ID" value="VDN52826.1"/>
    <property type="molecule type" value="Genomic_DNA"/>
</dbReference>
<organism evidence="2 4">
    <name type="scientific">Dracunculus medinensis</name>
    <name type="common">Guinea worm</name>
    <dbReference type="NCBI Taxonomy" id="318479"/>
    <lineage>
        <taxon>Eukaryota</taxon>
        <taxon>Metazoa</taxon>
        <taxon>Ecdysozoa</taxon>
        <taxon>Nematoda</taxon>
        <taxon>Chromadorea</taxon>
        <taxon>Rhabditida</taxon>
        <taxon>Spirurina</taxon>
        <taxon>Dracunculoidea</taxon>
        <taxon>Dracunculidae</taxon>
        <taxon>Dracunculus</taxon>
    </lineage>
</organism>
<dbReference type="Proteomes" id="UP000274756">
    <property type="component" value="Unassembled WGS sequence"/>
</dbReference>
<dbReference type="Proteomes" id="UP000038040">
    <property type="component" value="Unplaced"/>
</dbReference>
<reference evidence="1 3" key="2">
    <citation type="submission" date="2018-11" db="EMBL/GenBank/DDBJ databases">
        <authorList>
            <consortium name="Pathogen Informatics"/>
        </authorList>
    </citation>
    <scope>NUCLEOTIDE SEQUENCE [LARGE SCALE GENOMIC DNA]</scope>
</reference>
<gene>
    <name evidence="1" type="ORF">DME_LOCUS2799</name>
</gene>
<dbReference type="OrthoDB" id="5802114at2759"/>